<comment type="caution">
    <text evidence="5">The sequence shown here is derived from an EMBL/GenBank/DDBJ whole genome shotgun (WGS) entry which is preliminary data.</text>
</comment>
<feature type="signal peptide" evidence="1">
    <location>
        <begin position="1"/>
        <end position="26"/>
    </location>
</feature>
<dbReference type="InterPro" id="IPR056826">
    <property type="entry name" value="Agd3_CE"/>
</dbReference>
<feature type="chain" id="PRO_5034721926" description="Extracellular serine-rich protein" evidence="1">
    <location>
        <begin position="27"/>
        <end position="689"/>
    </location>
</feature>
<evidence type="ECO:0000259" key="3">
    <source>
        <dbReference type="Pfam" id="PF25116"/>
    </source>
</evidence>
<dbReference type="GeneID" id="62209093"/>
<gene>
    <name evidence="5" type="ORF">GT037_010868</name>
</gene>
<evidence type="ECO:0000313" key="5">
    <source>
        <dbReference type="EMBL" id="KAF7671087.1"/>
    </source>
</evidence>
<keyword evidence="1" id="KW-0732">Signal</keyword>
<dbReference type="EMBL" id="JAAABM010000025">
    <property type="protein sequence ID" value="KAF7671087.1"/>
    <property type="molecule type" value="Genomic_DNA"/>
</dbReference>
<dbReference type="Pfam" id="PF25117">
    <property type="entry name" value="Agd3_C"/>
    <property type="match status" value="1"/>
</dbReference>
<dbReference type="PANTHER" id="PTHR31002">
    <property type="entry name" value="SERIPAUPERIN"/>
    <property type="match status" value="1"/>
</dbReference>
<dbReference type="InterPro" id="IPR056825">
    <property type="entry name" value="Agd3_C"/>
</dbReference>
<dbReference type="InterPro" id="IPR050788">
    <property type="entry name" value="Yeast_SRP1/TIP1_CWP"/>
</dbReference>
<evidence type="ECO:0000259" key="2">
    <source>
        <dbReference type="Pfam" id="PF25115"/>
    </source>
</evidence>
<accession>A0A8H7EB52</accession>
<dbReference type="PANTHER" id="PTHR31002:SF34">
    <property type="entry name" value="CELL WALL PROTEIN CWP1-RELATED"/>
    <property type="match status" value="1"/>
</dbReference>
<dbReference type="Pfam" id="PF25116">
    <property type="entry name" value="CBM87_Agd3"/>
    <property type="match status" value="1"/>
</dbReference>
<dbReference type="AlphaFoldDB" id="A0A8H7EB52"/>
<organism evidence="5 6">
    <name type="scientific">Alternaria burnsii</name>
    <dbReference type="NCBI Taxonomy" id="1187904"/>
    <lineage>
        <taxon>Eukaryota</taxon>
        <taxon>Fungi</taxon>
        <taxon>Dikarya</taxon>
        <taxon>Ascomycota</taxon>
        <taxon>Pezizomycotina</taxon>
        <taxon>Dothideomycetes</taxon>
        <taxon>Pleosporomycetidae</taxon>
        <taxon>Pleosporales</taxon>
        <taxon>Pleosporineae</taxon>
        <taxon>Pleosporaceae</taxon>
        <taxon>Alternaria</taxon>
        <taxon>Alternaria sect. Alternaria</taxon>
    </lineage>
</organism>
<protein>
    <recommendedName>
        <fullName evidence="7">Extracellular serine-rich protein</fullName>
    </recommendedName>
</protein>
<evidence type="ECO:0000259" key="4">
    <source>
        <dbReference type="Pfam" id="PF25117"/>
    </source>
</evidence>
<feature type="domain" description="Agd3 CBM87" evidence="3">
    <location>
        <begin position="33"/>
        <end position="237"/>
    </location>
</feature>
<dbReference type="InterPro" id="IPR056827">
    <property type="entry name" value="CBM87_Agd3"/>
</dbReference>
<proteinExistence type="predicted"/>
<evidence type="ECO:0008006" key="7">
    <source>
        <dbReference type="Google" id="ProtNLM"/>
    </source>
</evidence>
<keyword evidence="6" id="KW-1185">Reference proteome</keyword>
<feature type="domain" description="Agd3 deacetylase" evidence="2">
    <location>
        <begin position="251"/>
        <end position="616"/>
    </location>
</feature>
<dbReference type="Proteomes" id="UP000596902">
    <property type="component" value="Unassembled WGS sequence"/>
</dbReference>
<evidence type="ECO:0000256" key="1">
    <source>
        <dbReference type="SAM" id="SignalP"/>
    </source>
</evidence>
<reference evidence="5" key="2">
    <citation type="submission" date="2020-08" db="EMBL/GenBank/DDBJ databases">
        <title>Draft Genome Sequence of Cumin Blight Pathogen Alternaria burnsii.</title>
        <authorList>
            <person name="Feng Z."/>
        </authorList>
    </citation>
    <scope>NUCLEOTIDE SEQUENCE</scope>
    <source>
        <strain evidence="5">CBS107.38</strain>
    </source>
</reference>
<reference evidence="5" key="1">
    <citation type="submission" date="2020-01" db="EMBL/GenBank/DDBJ databases">
        <authorList>
            <person name="Feng Z.H.Z."/>
        </authorList>
    </citation>
    <scope>NUCLEOTIDE SEQUENCE</scope>
    <source>
        <strain evidence="5">CBS107.38</strain>
    </source>
</reference>
<sequence>MASSGLSSLRACALTCLCLFLQHVSAYVGSATVSSTILVIARDSTSAINGATLGLQGYGIPYEIVTVPQAGITNLPLLNSSATHGNYGGIVTISEVGYNYGDQYYSALTRRQWNDLYAYQTNFGVRMVRLDVFPTADFGVVSNGGNLNDEPVSFTNNTGFTTANLKPNVDVSIANIYHTPATITNSSMAWEVAKFSGSGTAAVVNQIGPRQQMVWFLPFALDWAPSSNILQHAWITWVTRGLFVGFRRIYFSTQVDDMFLETPMYRPAGVNYRAKPDDLSMHVTWQAELNAKMPTGSEFFIEIGHNGNGDIETSTDTTEGERLCSPTSAIEYPDQKDGNPEYQKPPGTGTNIWPATPSQYTWSLECAEIDELQNWFADEEQRDAFAHISHTFSHADLTNATYSDASKEISFNQAWLKQVGLDAAQRWSGKGIIPPAITGLHNADAIKGWMDNGIVNVVGDNTRPVLRNQQNTFWPLTTNVENNGYAGLNVMPRWATLIYYNCDLPACTLQEWIDTSAGKGTFDDLMDNSRDTAMRNLFGLHWDPYMFHQANMRVNDVPSTTVNGKSGQYSLLMTWIEVISAEMMRLTTWPFKTLKHDDLAQQFINRQTRDLCRPSLTWTTSANGASIESVNVYTAGGNKCGTTIPITFPGDVTSTTGATKEQLGSDPLTLWVSMSGASRQYKFSKPIPL</sequence>
<evidence type="ECO:0000313" key="6">
    <source>
        <dbReference type="Proteomes" id="UP000596902"/>
    </source>
</evidence>
<dbReference type="OrthoDB" id="2113314at2759"/>
<name>A0A8H7EB52_9PLEO</name>
<feature type="domain" description="Agd3 C-terminal" evidence="4">
    <location>
        <begin position="623"/>
        <end position="687"/>
    </location>
</feature>
<dbReference type="RefSeq" id="XP_038781469.1">
    <property type="nucleotide sequence ID" value="XM_038935915.1"/>
</dbReference>
<dbReference type="Pfam" id="PF25115">
    <property type="entry name" value="Agd3_CE"/>
    <property type="match status" value="1"/>
</dbReference>